<dbReference type="PANTHER" id="PTHR43777:SF1">
    <property type="entry name" value="MOLYBDENUM COFACTOR CYTIDYLYLTRANSFERASE"/>
    <property type="match status" value="1"/>
</dbReference>
<comment type="caution">
    <text evidence="2">The sequence shown here is derived from an EMBL/GenBank/DDBJ whole genome shotgun (WGS) entry which is preliminary data.</text>
</comment>
<reference evidence="2" key="1">
    <citation type="journal article" date="2014" name="Front. Microbiol.">
        <title>High frequency of phylogenetically diverse reductive dehalogenase-homologous genes in deep subseafloor sedimentary metagenomes.</title>
        <authorList>
            <person name="Kawai M."/>
            <person name="Futagami T."/>
            <person name="Toyoda A."/>
            <person name="Takaki Y."/>
            <person name="Nishi S."/>
            <person name="Hori S."/>
            <person name="Arai W."/>
            <person name="Tsubouchi T."/>
            <person name="Morono Y."/>
            <person name="Uchiyama I."/>
            <person name="Ito T."/>
            <person name="Fujiyama A."/>
            <person name="Inagaki F."/>
            <person name="Takami H."/>
        </authorList>
    </citation>
    <scope>NUCLEOTIDE SEQUENCE</scope>
    <source>
        <strain evidence="2">Expedition CK06-06</strain>
    </source>
</reference>
<organism evidence="2">
    <name type="scientific">marine sediment metagenome</name>
    <dbReference type="NCBI Taxonomy" id="412755"/>
    <lineage>
        <taxon>unclassified sequences</taxon>
        <taxon>metagenomes</taxon>
        <taxon>ecological metagenomes</taxon>
    </lineage>
</organism>
<evidence type="ECO:0000313" key="2">
    <source>
        <dbReference type="EMBL" id="GAH79831.1"/>
    </source>
</evidence>
<evidence type="ECO:0000259" key="1">
    <source>
        <dbReference type="Pfam" id="PF12804"/>
    </source>
</evidence>
<dbReference type="PANTHER" id="PTHR43777">
    <property type="entry name" value="MOLYBDENUM COFACTOR CYTIDYLYLTRANSFERASE"/>
    <property type="match status" value="1"/>
</dbReference>
<accession>X1IBM7</accession>
<dbReference type="InterPro" id="IPR025877">
    <property type="entry name" value="MobA-like_NTP_Trfase"/>
</dbReference>
<feature type="domain" description="MobA-like NTP transferase" evidence="1">
    <location>
        <begin position="11"/>
        <end position="147"/>
    </location>
</feature>
<dbReference type="GO" id="GO:0016779">
    <property type="term" value="F:nucleotidyltransferase activity"/>
    <property type="evidence" value="ECO:0007669"/>
    <property type="project" value="UniProtKB-ARBA"/>
</dbReference>
<dbReference type="AlphaFoldDB" id="X1IBM7"/>
<gene>
    <name evidence="2" type="ORF">S03H2_60965</name>
</gene>
<dbReference type="Pfam" id="PF12804">
    <property type="entry name" value="NTP_transf_3"/>
    <property type="match status" value="1"/>
</dbReference>
<proteinExistence type="predicted"/>
<dbReference type="Gene3D" id="3.90.550.10">
    <property type="entry name" value="Spore Coat Polysaccharide Biosynthesis Protein SpsA, Chain A"/>
    <property type="match status" value="1"/>
</dbReference>
<dbReference type="InterPro" id="IPR029044">
    <property type="entry name" value="Nucleotide-diphossugar_trans"/>
</dbReference>
<feature type="non-terminal residue" evidence="2">
    <location>
        <position position="150"/>
    </location>
</feature>
<sequence>MIQDSAIFISALLLAAGESKRMGRQKLLLPFGTSTIIEQTIDNLLNSRADEIIVVVGYRAQELVTKIGRKPLKIAVNPHYQQGMSASIIAGLNLIDNNAKAVMIALADQPGISSKIIDKLIAEFRQDNKGIAIPVYQGNRGHPVIFSIKY</sequence>
<dbReference type="SUPFAM" id="SSF53448">
    <property type="entry name" value="Nucleotide-diphospho-sugar transferases"/>
    <property type="match status" value="1"/>
</dbReference>
<dbReference type="CDD" id="cd04182">
    <property type="entry name" value="GT_2_like_f"/>
    <property type="match status" value="1"/>
</dbReference>
<name>X1IBM7_9ZZZZ</name>
<dbReference type="EMBL" id="BARU01039321">
    <property type="protein sequence ID" value="GAH79831.1"/>
    <property type="molecule type" value="Genomic_DNA"/>
</dbReference>
<protein>
    <recommendedName>
        <fullName evidence="1">MobA-like NTP transferase domain-containing protein</fullName>
    </recommendedName>
</protein>